<dbReference type="InterPro" id="IPR050492">
    <property type="entry name" value="Bact_metal-bind_prot9"/>
</dbReference>
<accession>A0A161YG31</accession>
<dbReference type="AlphaFoldDB" id="A0A161YG31"/>
<dbReference type="InterPro" id="IPR006127">
    <property type="entry name" value="ZnuA-like"/>
</dbReference>
<reference evidence="6 7" key="1">
    <citation type="submission" date="2016-01" db="EMBL/GenBank/DDBJ databases">
        <title>Genome sequence of Oerskovia enterophila VJag, an agar and cellulose degrading bacterium.</title>
        <authorList>
            <person name="Poehlein A."/>
            <person name="Jag V."/>
            <person name="Bengelsdorf F."/>
            <person name="Duerre P."/>
            <person name="Daniel R."/>
        </authorList>
    </citation>
    <scope>NUCLEOTIDE SEQUENCE [LARGE SCALE GENOMIC DNA]</scope>
    <source>
        <strain evidence="6 7">VJag</strain>
    </source>
</reference>
<comment type="caution">
    <text evidence="6">The sequence shown here is derived from an EMBL/GenBank/DDBJ whole genome shotgun (WGS) entry which is preliminary data.</text>
</comment>
<dbReference type="GO" id="GO:0046872">
    <property type="term" value="F:metal ion binding"/>
    <property type="evidence" value="ECO:0007669"/>
    <property type="project" value="InterPro"/>
</dbReference>
<evidence type="ECO:0000313" key="6">
    <source>
        <dbReference type="EMBL" id="KZM34938.1"/>
    </source>
</evidence>
<dbReference type="Gene3D" id="3.40.50.1980">
    <property type="entry name" value="Nitrogenase molybdenum iron protein domain"/>
    <property type="match status" value="2"/>
</dbReference>
<evidence type="ECO:0000313" key="7">
    <source>
        <dbReference type="Proteomes" id="UP000076447"/>
    </source>
</evidence>
<gene>
    <name evidence="6" type="primary">znuA</name>
    <name evidence="6" type="ORF">OJAG_23080</name>
</gene>
<protein>
    <submittedName>
        <fullName evidence="6">High-affinity zinc uptake system binding-protein ZnuA</fullName>
    </submittedName>
</protein>
<keyword evidence="3 5" id="KW-0732">Signal</keyword>
<evidence type="ECO:0000256" key="2">
    <source>
        <dbReference type="ARBA" id="ARBA00022448"/>
    </source>
</evidence>
<feature type="chain" id="PRO_5007829767" evidence="5">
    <location>
        <begin position="26"/>
        <end position="340"/>
    </location>
</feature>
<dbReference type="SUPFAM" id="SSF53807">
    <property type="entry name" value="Helical backbone' metal receptor"/>
    <property type="match status" value="1"/>
</dbReference>
<evidence type="ECO:0000256" key="4">
    <source>
        <dbReference type="SAM" id="MobiDB-lite"/>
    </source>
</evidence>
<name>A0A161YG31_9CELL</name>
<evidence type="ECO:0000256" key="3">
    <source>
        <dbReference type="ARBA" id="ARBA00022729"/>
    </source>
</evidence>
<evidence type="ECO:0000256" key="1">
    <source>
        <dbReference type="ARBA" id="ARBA00011028"/>
    </source>
</evidence>
<dbReference type="PANTHER" id="PTHR42953">
    <property type="entry name" value="HIGH-AFFINITY ZINC UPTAKE SYSTEM PROTEIN ZNUA-RELATED"/>
    <property type="match status" value="1"/>
</dbReference>
<dbReference type="PANTHER" id="PTHR42953:SF3">
    <property type="entry name" value="HIGH-AFFINITY ZINC UPTAKE SYSTEM PROTEIN ZNUA"/>
    <property type="match status" value="1"/>
</dbReference>
<dbReference type="Pfam" id="PF01297">
    <property type="entry name" value="ZnuA"/>
    <property type="match status" value="1"/>
</dbReference>
<dbReference type="Proteomes" id="UP000076447">
    <property type="component" value="Unassembled WGS sequence"/>
</dbReference>
<dbReference type="RefSeq" id="WP_068708709.1">
    <property type="nucleotide sequence ID" value="NZ_JBIVFZ010000003.1"/>
</dbReference>
<dbReference type="OrthoDB" id="9810636at2"/>
<sequence length="340" mass="35114">MPLLSRSHRAALVSSVALATTLTLAACGSGGTSGGGGSGGDAAGDTVQVLASFYPLQFVAERVGGDRVEVSNLTPPAAEPHDLELSPAQARTVGTADLVVYQSGFQAAVDEAVEGRQPAHVVDASEAAGLEEHPGESGTGASTTGTEDAHDDHADDGDADDGHDHSSHGGLDPHFWLDPTRLVPVAEQVAAELTAIDPDGADEYAANLAELTADLTALDTEYSEGLASCASPYLVTSHEAFGYLAERYGLEQIGITGIDPEAEPSPARLREVADVIRDHGITTIFFETLTSPKVTQTLAQDVGVQAAVLDPLEGLSDTGSDYLDVMRNNLEALRTGLTCA</sequence>
<feature type="region of interest" description="Disordered" evidence="4">
    <location>
        <begin position="126"/>
        <end position="172"/>
    </location>
</feature>
<dbReference type="PATRIC" id="fig|43678.3.peg.2413"/>
<evidence type="ECO:0000256" key="5">
    <source>
        <dbReference type="SAM" id="SignalP"/>
    </source>
</evidence>
<dbReference type="GO" id="GO:0030001">
    <property type="term" value="P:metal ion transport"/>
    <property type="evidence" value="ECO:0007669"/>
    <property type="project" value="InterPro"/>
</dbReference>
<feature type="signal peptide" evidence="5">
    <location>
        <begin position="1"/>
        <end position="25"/>
    </location>
</feature>
<proteinExistence type="inferred from homology"/>
<dbReference type="EMBL" id="LRIE01000075">
    <property type="protein sequence ID" value="KZM34938.1"/>
    <property type="molecule type" value="Genomic_DNA"/>
</dbReference>
<dbReference type="PROSITE" id="PS51257">
    <property type="entry name" value="PROKAR_LIPOPROTEIN"/>
    <property type="match status" value="1"/>
</dbReference>
<dbReference type="STRING" id="43678.OJAG_23080"/>
<keyword evidence="2" id="KW-0813">Transport</keyword>
<comment type="similarity">
    <text evidence="1">Belongs to the bacterial solute-binding protein 9 family.</text>
</comment>
<organism evidence="6 7">
    <name type="scientific">Oerskovia enterophila</name>
    <dbReference type="NCBI Taxonomy" id="43678"/>
    <lineage>
        <taxon>Bacteria</taxon>
        <taxon>Bacillati</taxon>
        <taxon>Actinomycetota</taxon>
        <taxon>Actinomycetes</taxon>
        <taxon>Micrococcales</taxon>
        <taxon>Cellulomonadaceae</taxon>
        <taxon>Oerskovia</taxon>
    </lineage>
</organism>